<feature type="compositionally biased region" description="Low complexity" evidence="1">
    <location>
        <begin position="229"/>
        <end position="241"/>
    </location>
</feature>
<feature type="region of interest" description="Disordered" evidence="1">
    <location>
        <begin position="1"/>
        <end position="21"/>
    </location>
</feature>
<feature type="compositionally biased region" description="Polar residues" evidence="1">
    <location>
        <begin position="45"/>
        <end position="55"/>
    </location>
</feature>
<evidence type="ECO:0000256" key="1">
    <source>
        <dbReference type="SAM" id="MobiDB-lite"/>
    </source>
</evidence>
<organism evidence="2 3">
    <name type="scientific">Streptomyces harbinensis</name>
    <dbReference type="NCBI Taxonomy" id="1176198"/>
    <lineage>
        <taxon>Bacteria</taxon>
        <taxon>Bacillati</taxon>
        <taxon>Actinomycetota</taxon>
        <taxon>Actinomycetes</taxon>
        <taxon>Kitasatosporales</taxon>
        <taxon>Streptomycetaceae</taxon>
        <taxon>Streptomyces</taxon>
    </lineage>
</organism>
<feature type="compositionally biased region" description="Basic and acidic residues" evidence="1">
    <location>
        <begin position="115"/>
        <end position="125"/>
    </location>
</feature>
<accession>A0A1I6VAK2</accession>
<gene>
    <name evidence="2" type="ORF">SAMN05444716_107274</name>
</gene>
<feature type="region of interest" description="Disordered" evidence="1">
    <location>
        <begin position="76"/>
        <end position="128"/>
    </location>
</feature>
<feature type="compositionally biased region" description="Low complexity" evidence="1">
    <location>
        <begin position="91"/>
        <end position="109"/>
    </location>
</feature>
<dbReference type="AlphaFoldDB" id="A0A1I6VAK2"/>
<sequence>MPLIRTGKSPNAVSSRSRSPTARFFRPAVSASTMISPGPLGGVPSRTSMERGSTADQALARVGAPVVGPMFSFAASTTTTSGEDTDPVTRSTPGTAATSPASAAGTVSGLPTADGRSKLPPRDRSAGPTITSEAVRANSLSNVVVIVAVNTSVPHTNATDSSTAIPDSAIRPLWAHRLRTEALSTAMPRPLPMLPVRWPADPNVRWSERPMCASQTRKPPLPRPPPPGRALRSPHLGAGRARPARRPGRRW</sequence>
<dbReference type="EMBL" id="FPAB01000007">
    <property type="protein sequence ID" value="SFT10768.1"/>
    <property type="molecule type" value="Genomic_DNA"/>
</dbReference>
<feature type="compositionally biased region" description="Pro residues" evidence="1">
    <location>
        <begin position="219"/>
        <end position="228"/>
    </location>
</feature>
<evidence type="ECO:0000313" key="3">
    <source>
        <dbReference type="Proteomes" id="UP000198873"/>
    </source>
</evidence>
<evidence type="ECO:0000313" key="2">
    <source>
        <dbReference type="EMBL" id="SFT10768.1"/>
    </source>
</evidence>
<keyword evidence="3" id="KW-1185">Reference proteome</keyword>
<dbReference type="Proteomes" id="UP000198873">
    <property type="component" value="Unassembled WGS sequence"/>
</dbReference>
<dbReference type="STRING" id="1176198.SAMN05444716_107274"/>
<feature type="region of interest" description="Disordered" evidence="1">
    <location>
        <begin position="35"/>
        <end position="55"/>
    </location>
</feature>
<feature type="region of interest" description="Disordered" evidence="1">
    <location>
        <begin position="210"/>
        <end position="251"/>
    </location>
</feature>
<feature type="compositionally biased region" description="Polar residues" evidence="1">
    <location>
        <begin position="8"/>
        <end position="20"/>
    </location>
</feature>
<reference evidence="3" key="1">
    <citation type="submission" date="2016-10" db="EMBL/GenBank/DDBJ databases">
        <authorList>
            <person name="Varghese N."/>
            <person name="Submissions S."/>
        </authorList>
    </citation>
    <scope>NUCLEOTIDE SEQUENCE [LARGE SCALE GENOMIC DNA]</scope>
    <source>
        <strain evidence="3">CGMCC 4.7047</strain>
    </source>
</reference>
<feature type="compositionally biased region" description="Basic residues" evidence="1">
    <location>
        <begin position="242"/>
        <end position="251"/>
    </location>
</feature>
<protein>
    <submittedName>
        <fullName evidence="2">Uncharacterized protein</fullName>
    </submittedName>
</protein>
<proteinExistence type="predicted"/>
<name>A0A1I6VAK2_9ACTN</name>